<reference evidence="1" key="2">
    <citation type="journal article" date="2015" name="Data Brief">
        <title>Shoot transcriptome of the giant reed, Arundo donax.</title>
        <authorList>
            <person name="Barrero R.A."/>
            <person name="Guerrero F.D."/>
            <person name="Moolhuijzen P."/>
            <person name="Goolsby J.A."/>
            <person name="Tidwell J."/>
            <person name="Bellgard S.E."/>
            <person name="Bellgard M.I."/>
        </authorList>
    </citation>
    <scope>NUCLEOTIDE SEQUENCE</scope>
    <source>
        <tissue evidence="1">Shoot tissue taken approximately 20 cm above the soil surface</tissue>
    </source>
</reference>
<name>A0A0A8ZBI2_ARUDO</name>
<proteinExistence type="predicted"/>
<protein>
    <submittedName>
        <fullName evidence="1">Uncharacterized protein</fullName>
    </submittedName>
</protein>
<evidence type="ECO:0000313" key="1">
    <source>
        <dbReference type="EMBL" id="JAD35038.1"/>
    </source>
</evidence>
<dbReference type="EMBL" id="GBRH01262857">
    <property type="protein sequence ID" value="JAD35038.1"/>
    <property type="molecule type" value="Transcribed_RNA"/>
</dbReference>
<reference evidence="1" key="1">
    <citation type="submission" date="2014-09" db="EMBL/GenBank/DDBJ databases">
        <authorList>
            <person name="Magalhaes I.L.F."/>
            <person name="Oliveira U."/>
            <person name="Santos F.R."/>
            <person name="Vidigal T.H.D.A."/>
            <person name="Brescovit A.D."/>
            <person name="Santos A.J."/>
        </authorList>
    </citation>
    <scope>NUCLEOTIDE SEQUENCE</scope>
    <source>
        <tissue evidence="1">Shoot tissue taken approximately 20 cm above the soil surface</tissue>
    </source>
</reference>
<sequence length="13" mass="1473">MAPCYPSVTEPYD</sequence>
<accession>A0A0A8ZBI2</accession>
<organism evidence="1">
    <name type="scientific">Arundo donax</name>
    <name type="common">Giant reed</name>
    <name type="synonym">Donax arundinaceus</name>
    <dbReference type="NCBI Taxonomy" id="35708"/>
    <lineage>
        <taxon>Eukaryota</taxon>
        <taxon>Viridiplantae</taxon>
        <taxon>Streptophyta</taxon>
        <taxon>Embryophyta</taxon>
        <taxon>Tracheophyta</taxon>
        <taxon>Spermatophyta</taxon>
        <taxon>Magnoliopsida</taxon>
        <taxon>Liliopsida</taxon>
        <taxon>Poales</taxon>
        <taxon>Poaceae</taxon>
        <taxon>PACMAD clade</taxon>
        <taxon>Arundinoideae</taxon>
        <taxon>Arundineae</taxon>
        <taxon>Arundo</taxon>
    </lineage>
</organism>